<reference evidence="2" key="1">
    <citation type="submission" date="2022-10" db="EMBL/GenBank/DDBJ databases">
        <title>Luteolibacter sp. GHJ8, whole genome shotgun sequencing project.</title>
        <authorList>
            <person name="Zhao G."/>
            <person name="Shen L."/>
        </authorList>
    </citation>
    <scope>NUCLEOTIDE SEQUENCE</scope>
    <source>
        <strain evidence="2">GHJ8</strain>
    </source>
</reference>
<evidence type="ECO:0000313" key="3">
    <source>
        <dbReference type="Proteomes" id="UP001165653"/>
    </source>
</evidence>
<protein>
    <submittedName>
        <fullName evidence="2">Pyridoxamine 5'-phosphate oxidase family protein</fullName>
    </submittedName>
</protein>
<dbReference type="PANTHER" id="PTHR34818">
    <property type="entry name" value="PROTEIN BLI-3"/>
    <property type="match status" value="1"/>
</dbReference>
<proteinExistence type="predicted"/>
<gene>
    <name evidence="2" type="ORF">OJ996_22090</name>
</gene>
<dbReference type="InterPro" id="IPR012349">
    <property type="entry name" value="Split_barrel_FMN-bd"/>
</dbReference>
<accession>A0ABT3G8X1</accession>
<comment type="caution">
    <text evidence="2">The sequence shown here is derived from an EMBL/GenBank/DDBJ whole genome shotgun (WGS) entry which is preliminary data.</text>
</comment>
<evidence type="ECO:0000259" key="1">
    <source>
        <dbReference type="Pfam" id="PF16242"/>
    </source>
</evidence>
<dbReference type="RefSeq" id="WP_264515870.1">
    <property type="nucleotide sequence ID" value="NZ_JAPDDR010000014.1"/>
</dbReference>
<feature type="domain" description="General stress protein FMN-binding split barrel" evidence="1">
    <location>
        <begin position="21"/>
        <end position="169"/>
    </location>
</feature>
<dbReference type="InterPro" id="IPR052917">
    <property type="entry name" value="Stress-Dev_Protein"/>
</dbReference>
<organism evidence="2 3">
    <name type="scientific">Luteolibacter rhizosphaerae</name>
    <dbReference type="NCBI Taxonomy" id="2989719"/>
    <lineage>
        <taxon>Bacteria</taxon>
        <taxon>Pseudomonadati</taxon>
        <taxon>Verrucomicrobiota</taxon>
        <taxon>Verrucomicrobiia</taxon>
        <taxon>Verrucomicrobiales</taxon>
        <taxon>Verrucomicrobiaceae</taxon>
        <taxon>Luteolibacter</taxon>
    </lineage>
</organism>
<dbReference type="InterPro" id="IPR038725">
    <property type="entry name" value="YdaG_split_barrel_FMN-bd"/>
</dbReference>
<dbReference type="SUPFAM" id="SSF50475">
    <property type="entry name" value="FMN-binding split barrel"/>
    <property type="match status" value="1"/>
</dbReference>
<evidence type="ECO:0000313" key="2">
    <source>
        <dbReference type="EMBL" id="MCW1916296.1"/>
    </source>
</evidence>
<dbReference type="Proteomes" id="UP001165653">
    <property type="component" value="Unassembled WGS sequence"/>
</dbReference>
<name>A0ABT3G8X1_9BACT</name>
<dbReference type="Gene3D" id="2.30.110.10">
    <property type="entry name" value="Electron Transport, Fmn-binding Protein, Chain A"/>
    <property type="match status" value="1"/>
</dbReference>
<sequence>MDSINRNQPEENRADLDDIQAVDKIRELVEKAETCFFTTAVAKGESSGSRPMNVLQTDAAGHLWLLSASDSHKNLEIESDPRVVLHFQGSKYSDFLLLTGTARITRDAAKIRDLWNPLLKTWFTEGENDPRITVIEFVPESGYYWDTKHGNAIAGLKVVAGALLGKTLDDSIEGKLRV</sequence>
<dbReference type="PANTHER" id="PTHR34818:SF1">
    <property type="entry name" value="PROTEIN BLI-3"/>
    <property type="match status" value="1"/>
</dbReference>
<keyword evidence="3" id="KW-1185">Reference proteome</keyword>
<dbReference type="Pfam" id="PF16242">
    <property type="entry name" value="Pyrid_ox_like"/>
    <property type="match status" value="1"/>
</dbReference>
<dbReference type="EMBL" id="JAPDDR010000014">
    <property type="protein sequence ID" value="MCW1916296.1"/>
    <property type="molecule type" value="Genomic_DNA"/>
</dbReference>